<keyword evidence="2" id="KW-0813">Transport</keyword>
<sequence length="392" mass="42922" precursor="true">MNKMSSVHSLSRPGTSKKQAASVQFRNVTKRYGNVTAVDDVSFTIEPGQLVTLLGPSGCGKTTTLRMIAGLEMASEGQILIGGRDVTNLSAADRDVSMVFQSYALFPHMSVLENVAYGPSVQGASKKDAYEMAMEKLSLIGLKGLEKRAPSELSGGQQQRVAVARALVLEPQVLLFDEPLSNLDAKLRRRVREDIRELQQSLNLTVAYVTHDQEEALAVSDHIIVMSNARIAQTGTPRELYEEPADLFVADFIGDANIISGDLVSVAGPTAEVKIGNVSLQLPHRNARQGTVKARRAARCHLPRRDGSHDLRRADRHRAKGVLSRHPGGIRGGQRHRGPVRGSIRTQGADCSGHACVDLVREPAWRRDRSEPVTHRTQKREPVLRSTREAET</sequence>
<keyword evidence="8" id="KW-1185">Reference proteome</keyword>
<dbReference type="SUPFAM" id="SSF52540">
    <property type="entry name" value="P-loop containing nucleoside triphosphate hydrolases"/>
    <property type="match status" value="1"/>
</dbReference>
<dbReference type="InterPro" id="IPR003593">
    <property type="entry name" value="AAA+_ATPase"/>
</dbReference>
<dbReference type="GO" id="GO:0055052">
    <property type="term" value="C:ATP-binding cassette (ABC) transporter complex, substrate-binding subunit-containing"/>
    <property type="evidence" value="ECO:0007669"/>
    <property type="project" value="TreeGrafter"/>
</dbReference>
<evidence type="ECO:0000256" key="4">
    <source>
        <dbReference type="ARBA" id="ARBA00022840"/>
    </source>
</evidence>
<feature type="region of interest" description="Disordered" evidence="5">
    <location>
        <begin position="317"/>
        <end position="347"/>
    </location>
</feature>
<proteinExistence type="inferred from homology"/>
<comment type="similarity">
    <text evidence="1">Belongs to the ABC transporter superfamily.</text>
</comment>
<name>I4YXK6_9HYPH</name>
<evidence type="ECO:0000256" key="3">
    <source>
        <dbReference type="ARBA" id="ARBA00022741"/>
    </source>
</evidence>
<evidence type="ECO:0000313" key="7">
    <source>
        <dbReference type="EMBL" id="EIM28698.1"/>
    </source>
</evidence>
<evidence type="ECO:0000256" key="2">
    <source>
        <dbReference type="ARBA" id="ARBA00022448"/>
    </source>
</evidence>
<gene>
    <name evidence="7" type="ORF">MicloDRAFT_00023420</name>
</gene>
<reference evidence="7 8" key="1">
    <citation type="submission" date="2012-02" db="EMBL/GenBank/DDBJ databases">
        <title>Improved High-Quality Draft sequence of Microvirga sp. WSM3557.</title>
        <authorList>
            <consortium name="US DOE Joint Genome Institute"/>
            <person name="Lucas S."/>
            <person name="Han J."/>
            <person name="Lapidus A."/>
            <person name="Cheng J.-F."/>
            <person name="Goodwin L."/>
            <person name="Pitluck S."/>
            <person name="Peters L."/>
            <person name="Zhang X."/>
            <person name="Detter J.C."/>
            <person name="Han C."/>
            <person name="Tapia R."/>
            <person name="Land M."/>
            <person name="Hauser L."/>
            <person name="Kyrpides N."/>
            <person name="Ivanova N."/>
            <person name="Pagani I."/>
            <person name="Brau L."/>
            <person name="Yates R."/>
            <person name="O'Hara G."/>
            <person name="Rui T."/>
            <person name="Howieson J."/>
            <person name="Reeve W."/>
            <person name="Woyke T."/>
        </authorList>
    </citation>
    <scope>NUCLEOTIDE SEQUENCE [LARGE SCALE GENOMIC DNA]</scope>
    <source>
        <strain evidence="7 8">WSM3557</strain>
    </source>
</reference>
<feature type="region of interest" description="Disordered" evidence="5">
    <location>
        <begin position="1"/>
        <end position="22"/>
    </location>
</feature>
<dbReference type="PANTHER" id="PTHR43875">
    <property type="entry name" value="MALTODEXTRIN IMPORT ATP-BINDING PROTEIN MSMX"/>
    <property type="match status" value="1"/>
</dbReference>
<dbReference type="PATRIC" id="fig|864069.3.peg.2544"/>
<dbReference type="InterPro" id="IPR017871">
    <property type="entry name" value="ABC_transporter-like_CS"/>
</dbReference>
<dbReference type="STRING" id="864069.MicloDRAFT_00023420"/>
<dbReference type="PROSITE" id="PS00211">
    <property type="entry name" value="ABC_TRANSPORTER_1"/>
    <property type="match status" value="1"/>
</dbReference>
<organism evidence="7 8">
    <name type="scientific">Microvirga lotononidis</name>
    <dbReference type="NCBI Taxonomy" id="864069"/>
    <lineage>
        <taxon>Bacteria</taxon>
        <taxon>Pseudomonadati</taxon>
        <taxon>Pseudomonadota</taxon>
        <taxon>Alphaproteobacteria</taxon>
        <taxon>Hyphomicrobiales</taxon>
        <taxon>Methylobacteriaceae</taxon>
        <taxon>Microvirga</taxon>
    </lineage>
</organism>
<evidence type="ECO:0000256" key="5">
    <source>
        <dbReference type="SAM" id="MobiDB-lite"/>
    </source>
</evidence>
<feature type="domain" description="ABC transporter" evidence="6">
    <location>
        <begin position="23"/>
        <end position="253"/>
    </location>
</feature>
<dbReference type="AlphaFoldDB" id="I4YXK6"/>
<dbReference type="Gene3D" id="2.40.50.100">
    <property type="match status" value="1"/>
</dbReference>
<protein>
    <submittedName>
        <fullName evidence="7">ABC-type spermidine/putrescine transport system, ATPase component</fullName>
    </submittedName>
</protein>
<dbReference type="PANTHER" id="PTHR43875:SF1">
    <property type="entry name" value="OSMOPROTECTIVE COMPOUNDS UPTAKE ATP-BINDING PROTEIN GGTA"/>
    <property type="match status" value="1"/>
</dbReference>
<evidence type="ECO:0000259" key="6">
    <source>
        <dbReference type="PROSITE" id="PS50893"/>
    </source>
</evidence>
<dbReference type="GO" id="GO:0005524">
    <property type="term" value="F:ATP binding"/>
    <property type="evidence" value="ECO:0007669"/>
    <property type="project" value="UniProtKB-KW"/>
</dbReference>
<dbReference type="GO" id="GO:0016887">
    <property type="term" value="F:ATP hydrolysis activity"/>
    <property type="evidence" value="ECO:0007669"/>
    <property type="project" value="InterPro"/>
</dbReference>
<dbReference type="SMART" id="SM00382">
    <property type="entry name" value="AAA"/>
    <property type="match status" value="1"/>
</dbReference>
<feature type="region of interest" description="Disordered" evidence="5">
    <location>
        <begin position="367"/>
        <end position="392"/>
    </location>
</feature>
<dbReference type="FunFam" id="3.40.50.300:FF:000425">
    <property type="entry name" value="Probable ABC transporter, ATP-binding subunit"/>
    <property type="match status" value="1"/>
</dbReference>
<keyword evidence="3" id="KW-0547">Nucleotide-binding</keyword>
<dbReference type="InterPro" id="IPR003439">
    <property type="entry name" value="ABC_transporter-like_ATP-bd"/>
</dbReference>
<dbReference type="Proteomes" id="UP000003947">
    <property type="component" value="Unassembled WGS sequence"/>
</dbReference>
<evidence type="ECO:0000313" key="8">
    <source>
        <dbReference type="Proteomes" id="UP000003947"/>
    </source>
</evidence>
<dbReference type="eggNOG" id="COG3842">
    <property type="taxonomic scope" value="Bacteria"/>
</dbReference>
<dbReference type="InterPro" id="IPR027417">
    <property type="entry name" value="P-loop_NTPase"/>
</dbReference>
<accession>I4YXK6</accession>
<dbReference type="InterPro" id="IPR047641">
    <property type="entry name" value="ABC_transpr_MalK/UgpC-like"/>
</dbReference>
<dbReference type="HOGENOM" id="CLU_703599_0_0_5"/>
<dbReference type="Gene3D" id="3.40.50.300">
    <property type="entry name" value="P-loop containing nucleotide triphosphate hydrolases"/>
    <property type="match status" value="1"/>
</dbReference>
<dbReference type="EMBL" id="JH660642">
    <property type="protein sequence ID" value="EIM28698.1"/>
    <property type="molecule type" value="Genomic_DNA"/>
</dbReference>
<dbReference type="GO" id="GO:0015697">
    <property type="term" value="P:quaternary ammonium group transport"/>
    <property type="evidence" value="ECO:0007669"/>
    <property type="project" value="UniProtKB-ARBA"/>
</dbReference>
<dbReference type="PROSITE" id="PS50893">
    <property type="entry name" value="ABC_TRANSPORTER_2"/>
    <property type="match status" value="1"/>
</dbReference>
<dbReference type="Pfam" id="PF00005">
    <property type="entry name" value="ABC_tran"/>
    <property type="match status" value="1"/>
</dbReference>
<evidence type="ECO:0000256" key="1">
    <source>
        <dbReference type="ARBA" id="ARBA00005417"/>
    </source>
</evidence>
<keyword evidence="4" id="KW-0067">ATP-binding</keyword>